<sequence>MTKEELLTRIERLERRIAELEREVRKERWHETPTKLADADALSRDVGGRTIWPKR</sequence>
<evidence type="ECO:0000256" key="1">
    <source>
        <dbReference type="SAM" id="Coils"/>
    </source>
</evidence>
<accession>A0A6M3JGR5</accession>
<proteinExistence type="predicted"/>
<protein>
    <submittedName>
        <fullName evidence="2">Uncharacterized protein</fullName>
    </submittedName>
</protein>
<name>A0A6M3JGR5_9ZZZZ</name>
<feature type="coiled-coil region" evidence="1">
    <location>
        <begin position="3"/>
        <end position="30"/>
    </location>
</feature>
<reference evidence="2" key="1">
    <citation type="submission" date="2020-03" db="EMBL/GenBank/DDBJ databases">
        <title>The deep terrestrial virosphere.</title>
        <authorList>
            <person name="Holmfeldt K."/>
            <person name="Nilsson E."/>
            <person name="Simone D."/>
            <person name="Lopez-Fernandez M."/>
            <person name="Wu X."/>
            <person name="de Brujin I."/>
            <person name="Lundin D."/>
            <person name="Andersson A."/>
            <person name="Bertilsson S."/>
            <person name="Dopson M."/>
        </authorList>
    </citation>
    <scope>NUCLEOTIDE SEQUENCE</scope>
    <source>
        <strain evidence="2">MM415A09376</strain>
    </source>
</reference>
<dbReference type="AlphaFoldDB" id="A0A6M3JGR5"/>
<dbReference type="EMBL" id="MT141581">
    <property type="protein sequence ID" value="QJA68047.1"/>
    <property type="molecule type" value="Genomic_DNA"/>
</dbReference>
<organism evidence="2">
    <name type="scientific">viral metagenome</name>
    <dbReference type="NCBI Taxonomy" id="1070528"/>
    <lineage>
        <taxon>unclassified sequences</taxon>
        <taxon>metagenomes</taxon>
        <taxon>organismal metagenomes</taxon>
    </lineage>
</organism>
<evidence type="ECO:0000313" key="2">
    <source>
        <dbReference type="EMBL" id="QJA68047.1"/>
    </source>
</evidence>
<gene>
    <name evidence="2" type="ORF">MM415A09376_0002</name>
</gene>
<keyword evidence="1" id="KW-0175">Coiled coil</keyword>